<organism evidence="2 3">
    <name type="scientific">Tumebacillus permanentifrigoris</name>
    <dbReference type="NCBI Taxonomy" id="378543"/>
    <lineage>
        <taxon>Bacteria</taxon>
        <taxon>Bacillati</taxon>
        <taxon>Bacillota</taxon>
        <taxon>Bacilli</taxon>
        <taxon>Bacillales</taxon>
        <taxon>Alicyclobacillaceae</taxon>
        <taxon>Tumebacillus</taxon>
    </lineage>
</organism>
<sequence>MFNRLSEAWLIFYKRLRMRVPDFSNVTEVGSVKPNIMRIIKIFLRYCLFLIGSVLAMLLYQLWLLHLGFFTLISSVPNSGTAQRLDQYFYYMFYSCLPIGFLLATRGKIVRIIAVLGIFVIYVAPVLIWYWNGAPS</sequence>
<dbReference type="Proteomes" id="UP000245634">
    <property type="component" value="Unassembled WGS sequence"/>
</dbReference>
<proteinExistence type="predicted"/>
<gene>
    <name evidence="2" type="ORF">C7459_101216</name>
</gene>
<keyword evidence="1" id="KW-1133">Transmembrane helix</keyword>
<feature type="transmembrane region" description="Helical" evidence="1">
    <location>
        <begin position="43"/>
        <end position="68"/>
    </location>
</feature>
<accession>A0A316DFM3</accession>
<dbReference type="EMBL" id="QGGL01000001">
    <property type="protein sequence ID" value="PWK16352.1"/>
    <property type="molecule type" value="Genomic_DNA"/>
</dbReference>
<feature type="transmembrane region" description="Helical" evidence="1">
    <location>
        <begin position="88"/>
        <end position="105"/>
    </location>
</feature>
<dbReference type="AlphaFoldDB" id="A0A316DFM3"/>
<dbReference type="RefSeq" id="WP_109685377.1">
    <property type="nucleotide sequence ID" value="NZ_QGGL01000001.1"/>
</dbReference>
<keyword evidence="3" id="KW-1185">Reference proteome</keyword>
<reference evidence="2 3" key="1">
    <citation type="submission" date="2018-05" db="EMBL/GenBank/DDBJ databases">
        <title>Genomic Encyclopedia of Type Strains, Phase IV (KMG-IV): sequencing the most valuable type-strain genomes for metagenomic binning, comparative biology and taxonomic classification.</title>
        <authorList>
            <person name="Goeker M."/>
        </authorList>
    </citation>
    <scope>NUCLEOTIDE SEQUENCE [LARGE SCALE GENOMIC DNA]</scope>
    <source>
        <strain evidence="2 3">DSM 18773</strain>
    </source>
</reference>
<name>A0A316DFM3_9BACL</name>
<evidence type="ECO:0000313" key="3">
    <source>
        <dbReference type="Proteomes" id="UP000245634"/>
    </source>
</evidence>
<keyword evidence="1" id="KW-0472">Membrane</keyword>
<comment type="caution">
    <text evidence="2">The sequence shown here is derived from an EMBL/GenBank/DDBJ whole genome shotgun (WGS) entry which is preliminary data.</text>
</comment>
<evidence type="ECO:0000313" key="2">
    <source>
        <dbReference type="EMBL" id="PWK16352.1"/>
    </source>
</evidence>
<evidence type="ECO:0000256" key="1">
    <source>
        <dbReference type="SAM" id="Phobius"/>
    </source>
</evidence>
<keyword evidence="1" id="KW-0812">Transmembrane</keyword>
<protein>
    <submittedName>
        <fullName evidence="2">Uncharacterized protein</fullName>
    </submittedName>
</protein>
<feature type="transmembrane region" description="Helical" evidence="1">
    <location>
        <begin position="112"/>
        <end position="131"/>
    </location>
</feature>